<gene>
    <name evidence="1" type="ORF">QYE76_002571</name>
</gene>
<organism evidence="1 2">
    <name type="scientific">Lolium multiflorum</name>
    <name type="common">Italian ryegrass</name>
    <name type="synonym">Lolium perenne subsp. multiflorum</name>
    <dbReference type="NCBI Taxonomy" id="4521"/>
    <lineage>
        <taxon>Eukaryota</taxon>
        <taxon>Viridiplantae</taxon>
        <taxon>Streptophyta</taxon>
        <taxon>Embryophyta</taxon>
        <taxon>Tracheophyta</taxon>
        <taxon>Spermatophyta</taxon>
        <taxon>Magnoliopsida</taxon>
        <taxon>Liliopsida</taxon>
        <taxon>Poales</taxon>
        <taxon>Poaceae</taxon>
        <taxon>BOP clade</taxon>
        <taxon>Pooideae</taxon>
        <taxon>Poodae</taxon>
        <taxon>Poeae</taxon>
        <taxon>Poeae Chloroplast Group 2 (Poeae type)</taxon>
        <taxon>Loliodinae</taxon>
        <taxon>Loliinae</taxon>
        <taxon>Lolium</taxon>
    </lineage>
</organism>
<dbReference type="AlphaFoldDB" id="A0AAD8RQV2"/>
<dbReference type="Proteomes" id="UP001231189">
    <property type="component" value="Unassembled WGS sequence"/>
</dbReference>
<comment type="caution">
    <text evidence="1">The sequence shown here is derived from an EMBL/GenBank/DDBJ whole genome shotgun (WGS) entry which is preliminary data.</text>
</comment>
<sequence>MAKLEEGQVGVLEGHAVEEVDSHAVVEMDVDEVVHEQEGEGAVKDEVKAVVEVVDNNVVLQGRARVDELFARAEFICNNNLALTESTAMYTSTCAGCIYPAVCRRCGVRGENSIFLCIGCSLPVPKDLHSCDVCGNPLLCDKYWCKDCATTVGLDKDGVCICCDRNPSNYVDAKQNVEFVPDTQA</sequence>
<reference evidence="1" key="1">
    <citation type="submission" date="2023-07" db="EMBL/GenBank/DDBJ databases">
        <title>A chromosome-level genome assembly of Lolium multiflorum.</title>
        <authorList>
            <person name="Chen Y."/>
            <person name="Copetti D."/>
            <person name="Kolliker R."/>
            <person name="Studer B."/>
        </authorList>
    </citation>
    <scope>NUCLEOTIDE SEQUENCE</scope>
    <source>
        <strain evidence="1">02402/16</strain>
        <tissue evidence="1">Leaf</tissue>
    </source>
</reference>
<name>A0AAD8RQV2_LOLMU</name>
<dbReference type="EMBL" id="JAUUTY010000005">
    <property type="protein sequence ID" value="KAK1628256.1"/>
    <property type="molecule type" value="Genomic_DNA"/>
</dbReference>
<evidence type="ECO:0000313" key="1">
    <source>
        <dbReference type="EMBL" id="KAK1628256.1"/>
    </source>
</evidence>
<accession>A0AAD8RQV2</accession>
<evidence type="ECO:0000313" key="2">
    <source>
        <dbReference type="Proteomes" id="UP001231189"/>
    </source>
</evidence>
<keyword evidence="2" id="KW-1185">Reference proteome</keyword>
<proteinExistence type="predicted"/>
<protein>
    <submittedName>
        <fullName evidence="1">Uncharacterized protein</fullName>
    </submittedName>
</protein>